<feature type="compositionally biased region" description="Basic and acidic residues" evidence="1">
    <location>
        <begin position="57"/>
        <end position="72"/>
    </location>
</feature>
<dbReference type="AlphaFoldDB" id="A0A0F9IRI5"/>
<dbReference type="EMBL" id="LAZR01018460">
    <property type="protein sequence ID" value="KKL96330.1"/>
    <property type="molecule type" value="Genomic_DNA"/>
</dbReference>
<name>A0A0F9IRI5_9ZZZZ</name>
<evidence type="ECO:0000313" key="2">
    <source>
        <dbReference type="EMBL" id="KKL96330.1"/>
    </source>
</evidence>
<feature type="region of interest" description="Disordered" evidence="1">
    <location>
        <begin position="1"/>
        <end position="25"/>
    </location>
</feature>
<gene>
    <name evidence="2" type="ORF">LCGC14_1845510</name>
</gene>
<reference evidence="2" key="1">
    <citation type="journal article" date="2015" name="Nature">
        <title>Complex archaea that bridge the gap between prokaryotes and eukaryotes.</title>
        <authorList>
            <person name="Spang A."/>
            <person name="Saw J.H."/>
            <person name="Jorgensen S.L."/>
            <person name="Zaremba-Niedzwiedzka K."/>
            <person name="Martijn J."/>
            <person name="Lind A.E."/>
            <person name="van Eijk R."/>
            <person name="Schleper C."/>
            <person name="Guy L."/>
            <person name="Ettema T.J."/>
        </authorList>
    </citation>
    <scope>NUCLEOTIDE SEQUENCE</scope>
</reference>
<evidence type="ECO:0008006" key="3">
    <source>
        <dbReference type="Google" id="ProtNLM"/>
    </source>
</evidence>
<comment type="caution">
    <text evidence="2">The sequence shown here is derived from an EMBL/GenBank/DDBJ whole genome shotgun (WGS) entry which is preliminary data.</text>
</comment>
<accession>A0A0F9IRI5</accession>
<organism evidence="2">
    <name type="scientific">marine sediment metagenome</name>
    <dbReference type="NCBI Taxonomy" id="412755"/>
    <lineage>
        <taxon>unclassified sequences</taxon>
        <taxon>metagenomes</taxon>
        <taxon>ecological metagenomes</taxon>
    </lineage>
</organism>
<feature type="compositionally biased region" description="Basic and acidic residues" evidence="1">
    <location>
        <begin position="13"/>
        <end position="23"/>
    </location>
</feature>
<proteinExistence type="predicted"/>
<sequence length="95" mass="10809">MAYDNTDSGVLFKNEKKMRDDNRPNYTGKINVGGVEKRLAAWVKTDRNGKPFMSLKVTDDRPQRQDSSEAYRETAQPVKPQDHQAPLDDDPGIPF</sequence>
<protein>
    <recommendedName>
        <fullName evidence="3">DUF736 domain-containing protein</fullName>
    </recommendedName>
</protein>
<feature type="region of interest" description="Disordered" evidence="1">
    <location>
        <begin position="50"/>
        <end position="95"/>
    </location>
</feature>
<evidence type="ECO:0000256" key="1">
    <source>
        <dbReference type="SAM" id="MobiDB-lite"/>
    </source>
</evidence>